<dbReference type="PANTHER" id="PTHR24221">
    <property type="entry name" value="ATP-BINDING CASSETTE SUB-FAMILY B"/>
    <property type="match status" value="1"/>
</dbReference>
<organism evidence="10 11">
    <name type="scientific">Glaciecola siphonariae</name>
    <dbReference type="NCBI Taxonomy" id="521012"/>
    <lineage>
        <taxon>Bacteria</taxon>
        <taxon>Pseudomonadati</taxon>
        <taxon>Pseudomonadota</taxon>
        <taxon>Gammaproteobacteria</taxon>
        <taxon>Alteromonadales</taxon>
        <taxon>Alteromonadaceae</taxon>
        <taxon>Glaciecola</taxon>
    </lineage>
</organism>
<comment type="subcellular location">
    <subcellularLocation>
        <location evidence="1">Cell membrane</location>
        <topology evidence="1">Multi-pass membrane protein</topology>
    </subcellularLocation>
</comment>
<dbReference type="SMART" id="SM00382">
    <property type="entry name" value="AAA"/>
    <property type="match status" value="1"/>
</dbReference>
<accession>A0ABV9LRU8</accession>
<dbReference type="PROSITE" id="PS50893">
    <property type="entry name" value="ABC_TRANSPORTER_2"/>
    <property type="match status" value="1"/>
</dbReference>
<evidence type="ECO:0000313" key="11">
    <source>
        <dbReference type="Proteomes" id="UP001595897"/>
    </source>
</evidence>
<evidence type="ECO:0000259" key="8">
    <source>
        <dbReference type="PROSITE" id="PS50893"/>
    </source>
</evidence>
<dbReference type="EMBL" id="JBHSGU010000002">
    <property type="protein sequence ID" value="MFC4698939.1"/>
    <property type="molecule type" value="Genomic_DNA"/>
</dbReference>
<feature type="transmembrane region" description="Helical" evidence="7">
    <location>
        <begin position="70"/>
        <end position="91"/>
    </location>
</feature>
<name>A0ABV9LRU8_9ALTE</name>
<dbReference type="RefSeq" id="WP_382405631.1">
    <property type="nucleotide sequence ID" value="NZ_JBHSGU010000002.1"/>
</dbReference>
<sequence>MRSPKFPVNEDAKFNWRVLGNLWPYLAEFKGRVWLALSCLIAAKLASVTLPFILKHIVDNLNLDTAKEQIMGVIIALIIAYGALRLANVLFGEIRDTLFGRVTERAMRRLGLTVFNHLHRLDLDFHLSRQTGGLSRDMERGTSGISFLMRFMVFNIGPTLLEIAMVVGILFYNYGFTFATVILASVVVYVVFSMRATDWRTKYVKALNQADNQSNTRAIDSLLNFETVKYFNNEKFEAQRYDVGLAAWEDARRKNRLSLFALNGGQAFIIACAMTSMLALAAIEVANGNMTIGDFVLVNAFTMQIFMPLNFLGFVYREIRGSLTNIENLFLLLERKPQIQDAPNSESLRVKRGEVEFNEVSFSYHSKRQILKSVSFKVAPGSKIAVVGESGSGKSTLVKLLFRFYELNAGSIMIDGQDIAKVSQDSLRSAIGIVPQDTVLFNDTLYENIRYGRPDANDDDIAEAIKLAHLDGFIAKLPDGTQTQVGERGLKLSGGEKQRVAIARAILKRPPIMVFDEATSSLDSSSEQSILSALKDLAQGHTSLMIAHRLSTIIDADQILVMDQGEIVESGSHDVLLSMNGHYAKLWQAQQKKQEPALSTNQGD</sequence>
<dbReference type="GO" id="GO:0005524">
    <property type="term" value="F:ATP binding"/>
    <property type="evidence" value="ECO:0007669"/>
    <property type="project" value="UniProtKB-KW"/>
</dbReference>
<keyword evidence="4 10" id="KW-0067">ATP-binding</keyword>
<evidence type="ECO:0000256" key="7">
    <source>
        <dbReference type="SAM" id="Phobius"/>
    </source>
</evidence>
<dbReference type="InterPro" id="IPR011527">
    <property type="entry name" value="ABC1_TM_dom"/>
</dbReference>
<keyword evidence="6 7" id="KW-0472">Membrane</keyword>
<evidence type="ECO:0000256" key="5">
    <source>
        <dbReference type="ARBA" id="ARBA00022989"/>
    </source>
</evidence>
<feature type="transmembrane region" description="Helical" evidence="7">
    <location>
        <begin position="260"/>
        <end position="283"/>
    </location>
</feature>
<dbReference type="CDD" id="cd18582">
    <property type="entry name" value="ABC_6TM_ATM1_ABCB7"/>
    <property type="match status" value="1"/>
</dbReference>
<evidence type="ECO:0000313" key="10">
    <source>
        <dbReference type="EMBL" id="MFC4698939.1"/>
    </source>
</evidence>
<dbReference type="Gene3D" id="1.20.1560.10">
    <property type="entry name" value="ABC transporter type 1, transmembrane domain"/>
    <property type="match status" value="1"/>
</dbReference>
<evidence type="ECO:0000259" key="9">
    <source>
        <dbReference type="PROSITE" id="PS50929"/>
    </source>
</evidence>
<dbReference type="PROSITE" id="PS00211">
    <property type="entry name" value="ABC_TRANSPORTER_1"/>
    <property type="match status" value="1"/>
</dbReference>
<dbReference type="InterPro" id="IPR003593">
    <property type="entry name" value="AAA+_ATPase"/>
</dbReference>
<evidence type="ECO:0000256" key="3">
    <source>
        <dbReference type="ARBA" id="ARBA00022741"/>
    </source>
</evidence>
<comment type="caution">
    <text evidence="10">The sequence shown here is derived from an EMBL/GenBank/DDBJ whole genome shotgun (WGS) entry which is preliminary data.</text>
</comment>
<dbReference type="Proteomes" id="UP001595897">
    <property type="component" value="Unassembled WGS sequence"/>
</dbReference>
<feature type="transmembrane region" description="Helical" evidence="7">
    <location>
        <begin position="147"/>
        <end position="168"/>
    </location>
</feature>
<dbReference type="InterPro" id="IPR039421">
    <property type="entry name" value="Type_1_exporter"/>
</dbReference>
<keyword evidence="3" id="KW-0547">Nucleotide-binding</keyword>
<feature type="transmembrane region" description="Helical" evidence="7">
    <location>
        <begin position="295"/>
        <end position="316"/>
    </location>
</feature>
<evidence type="ECO:0000256" key="2">
    <source>
        <dbReference type="ARBA" id="ARBA00022692"/>
    </source>
</evidence>
<evidence type="ECO:0000256" key="1">
    <source>
        <dbReference type="ARBA" id="ARBA00004651"/>
    </source>
</evidence>
<protein>
    <submittedName>
        <fullName evidence="10">ABCB family ABC transporter ATP-binding protein/permease</fullName>
    </submittedName>
</protein>
<gene>
    <name evidence="10" type="ORF">ACFO4O_02035</name>
</gene>
<evidence type="ECO:0000256" key="4">
    <source>
        <dbReference type="ARBA" id="ARBA00022840"/>
    </source>
</evidence>
<keyword evidence="11" id="KW-1185">Reference proteome</keyword>
<dbReference type="Gene3D" id="3.40.50.300">
    <property type="entry name" value="P-loop containing nucleotide triphosphate hydrolases"/>
    <property type="match status" value="1"/>
</dbReference>
<dbReference type="PANTHER" id="PTHR24221:SF632">
    <property type="entry name" value="ATP-DEPENDENT LIPID A-CORE FLIPPASE"/>
    <property type="match status" value="1"/>
</dbReference>
<feature type="transmembrane region" description="Helical" evidence="7">
    <location>
        <begin position="174"/>
        <end position="192"/>
    </location>
</feature>
<proteinExistence type="predicted"/>
<feature type="domain" description="ABC transmembrane type-1" evidence="9">
    <location>
        <begin position="34"/>
        <end position="321"/>
    </location>
</feature>
<keyword evidence="5 7" id="KW-1133">Transmembrane helix</keyword>
<dbReference type="Pfam" id="PF00664">
    <property type="entry name" value="ABC_membrane"/>
    <property type="match status" value="1"/>
</dbReference>
<dbReference type="InterPro" id="IPR003439">
    <property type="entry name" value="ABC_transporter-like_ATP-bd"/>
</dbReference>
<feature type="domain" description="ABC transporter" evidence="8">
    <location>
        <begin position="355"/>
        <end position="589"/>
    </location>
</feature>
<feature type="transmembrane region" description="Helical" evidence="7">
    <location>
        <begin position="33"/>
        <end position="58"/>
    </location>
</feature>
<dbReference type="InterPro" id="IPR017871">
    <property type="entry name" value="ABC_transporter-like_CS"/>
</dbReference>
<dbReference type="Pfam" id="PF00005">
    <property type="entry name" value="ABC_tran"/>
    <property type="match status" value="1"/>
</dbReference>
<dbReference type="PROSITE" id="PS50929">
    <property type="entry name" value="ABC_TM1F"/>
    <property type="match status" value="1"/>
</dbReference>
<reference evidence="11" key="1">
    <citation type="journal article" date="2019" name="Int. J. Syst. Evol. Microbiol.">
        <title>The Global Catalogue of Microorganisms (GCM) 10K type strain sequencing project: providing services to taxonomists for standard genome sequencing and annotation.</title>
        <authorList>
            <consortium name="The Broad Institute Genomics Platform"/>
            <consortium name="The Broad Institute Genome Sequencing Center for Infectious Disease"/>
            <person name="Wu L."/>
            <person name="Ma J."/>
        </authorList>
    </citation>
    <scope>NUCLEOTIDE SEQUENCE [LARGE SCALE GENOMIC DNA]</scope>
    <source>
        <strain evidence="11">KACC 12507</strain>
    </source>
</reference>
<keyword evidence="2 7" id="KW-0812">Transmembrane</keyword>
<dbReference type="InterPro" id="IPR027417">
    <property type="entry name" value="P-loop_NTPase"/>
</dbReference>
<dbReference type="SUPFAM" id="SSF52540">
    <property type="entry name" value="P-loop containing nucleoside triphosphate hydrolases"/>
    <property type="match status" value="1"/>
</dbReference>
<dbReference type="SUPFAM" id="SSF90123">
    <property type="entry name" value="ABC transporter transmembrane region"/>
    <property type="match status" value="1"/>
</dbReference>
<dbReference type="InterPro" id="IPR036640">
    <property type="entry name" value="ABC1_TM_sf"/>
</dbReference>
<evidence type="ECO:0000256" key="6">
    <source>
        <dbReference type="ARBA" id="ARBA00023136"/>
    </source>
</evidence>